<dbReference type="Pfam" id="PF13927">
    <property type="entry name" value="Ig_3"/>
    <property type="match status" value="1"/>
</dbReference>
<name>H3BFC2_LATCH</name>
<dbReference type="AlphaFoldDB" id="H3BFC2"/>
<organism evidence="13 14">
    <name type="scientific">Latimeria chalumnae</name>
    <name type="common">Coelacanth</name>
    <dbReference type="NCBI Taxonomy" id="7897"/>
    <lineage>
        <taxon>Eukaryota</taxon>
        <taxon>Metazoa</taxon>
        <taxon>Chordata</taxon>
        <taxon>Craniata</taxon>
        <taxon>Vertebrata</taxon>
        <taxon>Euteleostomi</taxon>
        <taxon>Coelacanthiformes</taxon>
        <taxon>Coelacanthidae</taxon>
        <taxon>Latimeria</taxon>
    </lineage>
</organism>
<keyword evidence="3" id="KW-0812">Transmembrane</keyword>
<keyword evidence="6" id="KW-0472">Membrane</keyword>
<dbReference type="PROSITE" id="PS50835">
    <property type="entry name" value="IG_LIKE"/>
    <property type="match status" value="1"/>
</dbReference>
<dbReference type="SMART" id="SM00408">
    <property type="entry name" value="IGc2"/>
    <property type="match status" value="1"/>
</dbReference>
<reference evidence="14" key="1">
    <citation type="submission" date="2011-08" db="EMBL/GenBank/DDBJ databases">
        <title>The draft genome of Latimeria chalumnae.</title>
        <authorList>
            <person name="Di Palma F."/>
            <person name="Alfoldi J."/>
            <person name="Johnson J."/>
            <person name="Berlin A."/>
            <person name="Gnerre S."/>
            <person name="Jaffe D."/>
            <person name="MacCallum I."/>
            <person name="Young S."/>
            <person name="Walker B.J."/>
            <person name="Lander E."/>
            <person name="Lindblad-Toh K."/>
        </authorList>
    </citation>
    <scope>NUCLEOTIDE SEQUENCE [LARGE SCALE GENOMIC DNA]</scope>
    <source>
        <strain evidence="14">Wild caught</strain>
    </source>
</reference>
<reference evidence="13" key="2">
    <citation type="submission" date="2025-08" db="UniProtKB">
        <authorList>
            <consortium name="Ensembl"/>
        </authorList>
    </citation>
    <scope>IDENTIFICATION</scope>
</reference>
<protein>
    <recommendedName>
        <fullName evidence="12">Ig-like domain-containing protein</fullName>
    </recommendedName>
</protein>
<dbReference type="SMART" id="SM00409">
    <property type="entry name" value="IG"/>
    <property type="match status" value="2"/>
</dbReference>
<keyword evidence="7" id="KW-1015">Disulfide bond</keyword>
<dbReference type="Gene3D" id="2.60.40.10">
    <property type="entry name" value="Immunoglobulins"/>
    <property type="match status" value="2"/>
</dbReference>
<keyword evidence="14" id="KW-1185">Reference proteome</keyword>
<keyword evidence="8" id="KW-0325">Glycoprotein</keyword>
<dbReference type="SUPFAM" id="SSF48726">
    <property type="entry name" value="Immunoglobulin"/>
    <property type="match status" value="2"/>
</dbReference>
<feature type="domain" description="Ig-like" evidence="12">
    <location>
        <begin position="124"/>
        <end position="204"/>
    </location>
</feature>
<dbReference type="HOGENOM" id="CLU_1485216_0_0_1"/>
<dbReference type="OMA" id="PHIEIFP"/>
<evidence type="ECO:0000256" key="11">
    <source>
        <dbReference type="ARBA" id="ARBA00046288"/>
    </source>
</evidence>
<dbReference type="Pfam" id="PF07686">
    <property type="entry name" value="V-set"/>
    <property type="match status" value="1"/>
</dbReference>
<comment type="subcellular location">
    <subcellularLocation>
        <location evidence="1">Cytoplasm</location>
    </subcellularLocation>
    <subcellularLocation>
        <location evidence="11">Endomembrane system</location>
        <topology evidence="11">Single-pass type I membrane protein</topology>
    </subcellularLocation>
</comment>
<evidence type="ECO:0000256" key="3">
    <source>
        <dbReference type="ARBA" id="ARBA00022692"/>
    </source>
</evidence>
<keyword evidence="10" id="KW-0393">Immunoglobulin domain</keyword>
<dbReference type="InParanoid" id="H3BFC2"/>
<evidence type="ECO:0000256" key="1">
    <source>
        <dbReference type="ARBA" id="ARBA00004496"/>
    </source>
</evidence>
<evidence type="ECO:0000256" key="2">
    <source>
        <dbReference type="ARBA" id="ARBA00022490"/>
    </source>
</evidence>
<reference evidence="13" key="3">
    <citation type="submission" date="2025-09" db="UniProtKB">
        <authorList>
            <consortium name="Ensembl"/>
        </authorList>
    </citation>
    <scope>IDENTIFICATION</scope>
</reference>
<evidence type="ECO:0000256" key="9">
    <source>
        <dbReference type="ARBA" id="ARBA00023306"/>
    </source>
</evidence>
<evidence type="ECO:0000256" key="7">
    <source>
        <dbReference type="ARBA" id="ARBA00023157"/>
    </source>
</evidence>
<evidence type="ECO:0000259" key="12">
    <source>
        <dbReference type="PROSITE" id="PS50835"/>
    </source>
</evidence>
<evidence type="ECO:0000256" key="10">
    <source>
        <dbReference type="ARBA" id="ARBA00023319"/>
    </source>
</evidence>
<dbReference type="GeneTree" id="ENSGT01130000278319"/>
<evidence type="ECO:0000313" key="14">
    <source>
        <dbReference type="Proteomes" id="UP000008672"/>
    </source>
</evidence>
<sequence>SLLSVFLAGGGDTDSISVAAATLYGVHGQSLLFSVALNLSSDHNKTIEWTAKLSSAHFRILKQKATNKTPTVTQSYLQRVELYPNGSLLLHNITPSDEGVYSVSVTCTEGNTERRDIRLQIEVPLSGSSSVLYPSALQLLGNLTMNCSVSLGTRPVFSWLKDGQLLPRDNPRFRFLQAQRVLFISGLQSSDCGVYSCVVQNSVS</sequence>
<keyword evidence="9" id="KW-0131">Cell cycle</keyword>
<dbReference type="InterPro" id="IPR003599">
    <property type="entry name" value="Ig_sub"/>
</dbReference>
<dbReference type="InterPro" id="IPR007110">
    <property type="entry name" value="Ig-like_dom"/>
</dbReference>
<dbReference type="InterPro" id="IPR003598">
    <property type="entry name" value="Ig_sub2"/>
</dbReference>
<accession>H3BFC2</accession>
<proteinExistence type="predicted"/>
<evidence type="ECO:0000256" key="4">
    <source>
        <dbReference type="ARBA" id="ARBA00022729"/>
    </source>
</evidence>
<dbReference type="InterPro" id="IPR052280">
    <property type="entry name" value="HEPACAM_domain"/>
</dbReference>
<dbReference type="GO" id="GO:0012505">
    <property type="term" value="C:endomembrane system"/>
    <property type="evidence" value="ECO:0007669"/>
    <property type="project" value="UniProtKB-SubCell"/>
</dbReference>
<keyword evidence="5" id="KW-1133">Transmembrane helix</keyword>
<dbReference type="InterPro" id="IPR036179">
    <property type="entry name" value="Ig-like_dom_sf"/>
</dbReference>
<dbReference type="Proteomes" id="UP000008672">
    <property type="component" value="Unassembled WGS sequence"/>
</dbReference>
<dbReference type="PANTHER" id="PTHR44888:SF1">
    <property type="entry name" value="HEPACAM FAMILY MEMBER 2"/>
    <property type="match status" value="1"/>
</dbReference>
<evidence type="ECO:0000256" key="5">
    <source>
        <dbReference type="ARBA" id="ARBA00022989"/>
    </source>
</evidence>
<keyword evidence="4" id="KW-0732">Signal</keyword>
<dbReference type="EMBL" id="AFYH01011910">
    <property type="status" value="NOT_ANNOTATED_CDS"/>
    <property type="molecule type" value="Genomic_DNA"/>
</dbReference>
<dbReference type="GO" id="GO:0005737">
    <property type="term" value="C:cytoplasm"/>
    <property type="evidence" value="ECO:0007669"/>
    <property type="project" value="UniProtKB-SubCell"/>
</dbReference>
<evidence type="ECO:0000313" key="13">
    <source>
        <dbReference type="Ensembl" id="ENSLACP00000020593.1"/>
    </source>
</evidence>
<dbReference type="InterPro" id="IPR013783">
    <property type="entry name" value="Ig-like_fold"/>
</dbReference>
<dbReference type="PANTHER" id="PTHR44888">
    <property type="entry name" value="HEPACAM FAMILY MEMBER 2-RELATED"/>
    <property type="match status" value="1"/>
</dbReference>
<evidence type="ECO:0000256" key="6">
    <source>
        <dbReference type="ARBA" id="ARBA00023136"/>
    </source>
</evidence>
<dbReference type="InterPro" id="IPR013106">
    <property type="entry name" value="Ig_V-set"/>
</dbReference>
<evidence type="ECO:0000256" key="8">
    <source>
        <dbReference type="ARBA" id="ARBA00023180"/>
    </source>
</evidence>
<dbReference type="Ensembl" id="ENSLACT00000020733.1">
    <property type="protein sequence ID" value="ENSLACP00000020593.1"/>
    <property type="gene ID" value="ENSLACG00000018097.1"/>
</dbReference>
<keyword evidence="2" id="KW-0963">Cytoplasm</keyword>